<evidence type="ECO:0000313" key="2">
    <source>
        <dbReference type="EMBL" id="MCE3531851.1"/>
    </source>
</evidence>
<dbReference type="RefSeq" id="WP_182351759.1">
    <property type="nucleotide sequence ID" value="NZ_JAJSPM010000005.1"/>
</dbReference>
<evidence type="ECO:0000256" key="1">
    <source>
        <dbReference type="SAM" id="SignalP"/>
    </source>
</evidence>
<keyword evidence="3" id="KW-1185">Reference proteome</keyword>
<proteinExistence type="predicted"/>
<sequence>MIKVTYFISLGMILILTGCGQPSAYVVGTTYQPIHYTYAPGYNPPQVAYPDVPTDANTSLDSEAVIEQEHAINAINDSIAIRQQKEEAEKQVIMQQIRIQQLKMQQLKEPPSP</sequence>
<feature type="signal peptide" evidence="1">
    <location>
        <begin position="1"/>
        <end position="24"/>
    </location>
</feature>
<name>A0ABS8X279_9GAMM</name>
<reference evidence="2 3" key="1">
    <citation type="journal article" date="2024" name="Pathogens">
        <title>Characterization of a Novel Species of Legionella Isolated from a Healthcare Facility: Legionella resiliens sp. nov.</title>
        <authorList>
            <person name="Cristino S."/>
            <person name="Pascale M.R."/>
            <person name="Marino F."/>
            <person name="Derelitto C."/>
            <person name="Salaris S."/>
            <person name="Orsini M."/>
            <person name="Squarzoni S."/>
            <person name="Grottola A."/>
            <person name="Girolamini L."/>
        </authorList>
    </citation>
    <scope>NUCLEOTIDE SEQUENCE [LARGE SCALE GENOMIC DNA]</scope>
    <source>
        <strain evidence="2 3">8cVS16</strain>
    </source>
</reference>
<accession>A0ABS8X279</accession>
<evidence type="ECO:0000313" key="3">
    <source>
        <dbReference type="Proteomes" id="UP001320170"/>
    </source>
</evidence>
<organism evidence="2 3">
    <name type="scientific">Legionella resiliens</name>
    <dbReference type="NCBI Taxonomy" id="2905958"/>
    <lineage>
        <taxon>Bacteria</taxon>
        <taxon>Pseudomonadati</taxon>
        <taxon>Pseudomonadota</taxon>
        <taxon>Gammaproteobacteria</taxon>
        <taxon>Legionellales</taxon>
        <taxon>Legionellaceae</taxon>
        <taxon>Legionella</taxon>
    </lineage>
</organism>
<dbReference type="Proteomes" id="UP001320170">
    <property type="component" value="Unassembled WGS sequence"/>
</dbReference>
<gene>
    <name evidence="2" type="ORF">LXO92_05625</name>
</gene>
<feature type="chain" id="PRO_5046745656" evidence="1">
    <location>
        <begin position="25"/>
        <end position="113"/>
    </location>
</feature>
<dbReference type="PROSITE" id="PS51257">
    <property type="entry name" value="PROKAR_LIPOPROTEIN"/>
    <property type="match status" value="1"/>
</dbReference>
<protein>
    <submittedName>
        <fullName evidence="2">Uncharacterized protein</fullName>
    </submittedName>
</protein>
<keyword evidence="1" id="KW-0732">Signal</keyword>
<comment type="caution">
    <text evidence="2">The sequence shown here is derived from an EMBL/GenBank/DDBJ whole genome shotgun (WGS) entry which is preliminary data.</text>
</comment>
<dbReference type="EMBL" id="JAJTND010000004">
    <property type="protein sequence ID" value="MCE3531851.1"/>
    <property type="molecule type" value="Genomic_DNA"/>
</dbReference>